<dbReference type="PANTHER" id="PTHR47972:SF4">
    <property type="entry name" value="KINESIN-LIKE PROTEIN KIN-14L"/>
    <property type="match status" value="1"/>
</dbReference>
<dbReference type="Proteomes" id="UP001370490">
    <property type="component" value="Unassembled WGS sequence"/>
</dbReference>
<evidence type="ECO:0000259" key="5">
    <source>
        <dbReference type="PROSITE" id="PS50067"/>
    </source>
</evidence>
<keyword evidence="2 3" id="KW-0505">Motor protein</keyword>
<dbReference type="PROSITE" id="PS50021">
    <property type="entry name" value="CH"/>
    <property type="match status" value="1"/>
</dbReference>
<dbReference type="GO" id="GO:0005524">
    <property type="term" value="F:ATP binding"/>
    <property type="evidence" value="ECO:0007669"/>
    <property type="project" value="UniProtKB-UniRule"/>
</dbReference>
<evidence type="ECO:0000259" key="4">
    <source>
        <dbReference type="PROSITE" id="PS50021"/>
    </source>
</evidence>
<evidence type="ECO:0000313" key="7">
    <source>
        <dbReference type="Proteomes" id="UP001370490"/>
    </source>
</evidence>
<dbReference type="InterPro" id="IPR001752">
    <property type="entry name" value="Kinesin_motor_dom"/>
</dbReference>
<accession>A0AAN8WBI0</accession>
<dbReference type="CDD" id="cd21203">
    <property type="entry name" value="CH_AtKIN14-like"/>
    <property type="match status" value="1"/>
</dbReference>
<dbReference type="InterPro" id="IPR036872">
    <property type="entry name" value="CH_dom_sf"/>
</dbReference>
<dbReference type="Pfam" id="PF16796">
    <property type="entry name" value="Microtub_bd"/>
    <property type="match status" value="1"/>
</dbReference>
<dbReference type="Pfam" id="PF00307">
    <property type="entry name" value="CH"/>
    <property type="match status" value="1"/>
</dbReference>
<dbReference type="GO" id="GO:0008017">
    <property type="term" value="F:microtubule binding"/>
    <property type="evidence" value="ECO:0007669"/>
    <property type="project" value="InterPro"/>
</dbReference>
<proteinExistence type="inferred from homology"/>
<dbReference type="AlphaFoldDB" id="A0AAN8WBI0"/>
<organism evidence="6 7">
    <name type="scientific">Dillenia turbinata</name>
    <dbReference type="NCBI Taxonomy" id="194707"/>
    <lineage>
        <taxon>Eukaryota</taxon>
        <taxon>Viridiplantae</taxon>
        <taxon>Streptophyta</taxon>
        <taxon>Embryophyta</taxon>
        <taxon>Tracheophyta</taxon>
        <taxon>Spermatophyta</taxon>
        <taxon>Magnoliopsida</taxon>
        <taxon>eudicotyledons</taxon>
        <taxon>Gunneridae</taxon>
        <taxon>Pentapetalae</taxon>
        <taxon>Dilleniales</taxon>
        <taxon>Dilleniaceae</taxon>
        <taxon>Dillenia</taxon>
    </lineage>
</organism>
<dbReference type="GO" id="GO:0003777">
    <property type="term" value="F:microtubule motor activity"/>
    <property type="evidence" value="ECO:0007669"/>
    <property type="project" value="InterPro"/>
</dbReference>
<dbReference type="GO" id="GO:0015630">
    <property type="term" value="C:microtubule cytoskeleton"/>
    <property type="evidence" value="ECO:0007669"/>
    <property type="project" value="TreeGrafter"/>
</dbReference>
<comment type="caution">
    <text evidence="6">The sequence shown here is derived from an EMBL/GenBank/DDBJ whole genome shotgun (WGS) entry which is preliminary data.</text>
</comment>
<dbReference type="InterPro" id="IPR027640">
    <property type="entry name" value="Kinesin-like_fam"/>
</dbReference>
<dbReference type="SUPFAM" id="SSF52540">
    <property type="entry name" value="P-loop containing nucleoside triphosphate hydrolases"/>
    <property type="match status" value="1"/>
</dbReference>
<comment type="similarity">
    <text evidence="1">Belongs to the TRAFAC class myosin-kinesin ATPase superfamily. Kinesin family. KIN-14 subfamily.</text>
</comment>
<dbReference type="PANTHER" id="PTHR47972">
    <property type="entry name" value="KINESIN-LIKE PROTEIN KLP-3"/>
    <property type="match status" value="1"/>
</dbReference>
<dbReference type="EMBL" id="JBAMMX010000003">
    <property type="protein sequence ID" value="KAK6945277.1"/>
    <property type="molecule type" value="Genomic_DNA"/>
</dbReference>
<dbReference type="FunFam" id="1.10.418.10:FF:000073">
    <property type="entry name" value="Kinesin-like protein KIN-14L"/>
    <property type="match status" value="1"/>
</dbReference>
<evidence type="ECO:0000256" key="2">
    <source>
        <dbReference type="ARBA" id="ARBA00023175"/>
    </source>
</evidence>
<dbReference type="GO" id="GO:0007018">
    <property type="term" value="P:microtubule-based movement"/>
    <property type="evidence" value="ECO:0007669"/>
    <property type="project" value="InterPro"/>
</dbReference>
<dbReference type="SMART" id="SM00129">
    <property type="entry name" value="KISc"/>
    <property type="match status" value="1"/>
</dbReference>
<keyword evidence="3" id="KW-0067">ATP-binding</keyword>
<protein>
    <submittedName>
        <fullName evidence="6">Calponin homology domain</fullName>
    </submittedName>
</protein>
<keyword evidence="3" id="KW-0547">Nucleotide-binding</keyword>
<evidence type="ECO:0000256" key="1">
    <source>
        <dbReference type="ARBA" id="ARBA00010899"/>
    </source>
</evidence>
<evidence type="ECO:0000313" key="6">
    <source>
        <dbReference type="EMBL" id="KAK6945277.1"/>
    </source>
</evidence>
<dbReference type="InterPro" id="IPR027417">
    <property type="entry name" value="P-loop_NTPase"/>
</dbReference>
<dbReference type="SMART" id="SM00033">
    <property type="entry name" value="CH"/>
    <property type="match status" value="1"/>
</dbReference>
<dbReference type="SUPFAM" id="SSF47576">
    <property type="entry name" value="Calponin-homology domain, CH-domain"/>
    <property type="match status" value="1"/>
</dbReference>
<sequence>MEKTTATTAATANGLQDFHSSLASRKAEEAAWRRFEAAQWLESLVGPIGISSQPSEREFISCLRNGLLLCNAINKIRPDSVPTVVESYTASQSLSWDSQPLPAYQYFENVRNFLVAVEELKLPAFEACDLERDSLGAGSAAKVVDCILALKSYHELKTMSVGSGFYKHTRSPLVSHSVSKLHSRAFSNSSRLLDMSIATAEKQMPSKDNEVQNFKDSIVKTIDDCMVNVKENVDYNLVAGFRSGNPNANQSILNELISNFLFLVIQDAINLFSRVITTCLEEQLQNKSPNKNTISKDVLREESGTVAQSTSSPLEDQFKVGNSKLTVRHVKSILCNEFVCLVSSLFLNCQDLAGLQSLLGEGRVQPLASIAIAGERPISKDNLDIKTLLSKTKLEFGELQSQLQSDLKHLGNQVQELSTAALGYHRVVKENQILYNMVQDLKGSFRVYCRIRPIFNDKAMNIRDFTDDDGSLVIQDPLRLQKDGRKIFQFNHIFGPTSTQDEVFKETQPLIRSVMDGYNVCIFAYGQTGSGKTYTMSGPSGGVAMDMGINFLALNDLFQISETRKDIINYGIHVQMVEIYNEQVRDLLAEDSATTKYPLHWLFPSQL</sequence>
<dbReference type="PROSITE" id="PS50067">
    <property type="entry name" value="KINESIN_MOTOR_2"/>
    <property type="match status" value="1"/>
</dbReference>
<dbReference type="Gene3D" id="1.10.418.10">
    <property type="entry name" value="Calponin-like domain"/>
    <property type="match status" value="1"/>
</dbReference>
<feature type="domain" description="Calponin-homology (CH)" evidence="4">
    <location>
        <begin position="31"/>
        <end position="155"/>
    </location>
</feature>
<reference evidence="6 7" key="1">
    <citation type="submission" date="2023-12" db="EMBL/GenBank/DDBJ databases">
        <title>A high-quality genome assembly for Dillenia turbinata (Dilleniales).</title>
        <authorList>
            <person name="Chanderbali A."/>
        </authorList>
    </citation>
    <scope>NUCLEOTIDE SEQUENCE [LARGE SCALE GENOMIC DNA]</scope>
    <source>
        <strain evidence="6">LSX21</strain>
        <tissue evidence="6">Leaf</tissue>
    </source>
</reference>
<dbReference type="InterPro" id="IPR031852">
    <property type="entry name" value="Vik1/Cik1_MT-bd"/>
</dbReference>
<feature type="binding site" evidence="3">
    <location>
        <begin position="526"/>
        <end position="533"/>
    </location>
    <ligand>
        <name>ATP</name>
        <dbReference type="ChEBI" id="CHEBI:30616"/>
    </ligand>
</feature>
<dbReference type="InterPro" id="IPR001715">
    <property type="entry name" value="CH_dom"/>
</dbReference>
<dbReference type="Gene3D" id="3.40.850.10">
    <property type="entry name" value="Kinesin motor domain"/>
    <property type="match status" value="1"/>
</dbReference>
<name>A0AAN8WBI0_9MAGN</name>
<evidence type="ECO:0000256" key="3">
    <source>
        <dbReference type="PROSITE-ProRule" id="PRU00283"/>
    </source>
</evidence>
<keyword evidence="7" id="KW-1185">Reference proteome</keyword>
<gene>
    <name evidence="6" type="ORF">RJ641_026379</name>
</gene>
<dbReference type="InterPro" id="IPR036961">
    <property type="entry name" value="Kinesin_motor_dom_sf"/>
</dbReference>
<feature type="domain" description="Kinesin motor" evidence="5">
    <location>
        <begin position="444"/>
        <end position="607"/>
    </location>
</feature>